<protein>
    <recommendedName>
        <fullName evidence="1">MULE transposase domain-containing protein</fullName>
    </recommendedName>
</protein>
<evidence type="ECO:0000259" key="1">
    <source>
        <dbReference type="Pfam" id="PF10551"/>
    </source>
</evidence>
<reference evidence="2" key="1">
    <citation type="submission" date="2021-05" db="EMBL/GenBank/DDBJ databases">
        <authorList>
            <person name="Alioto T."/>
            <person name="Alioto T."/>
            <person name="Gomez Garrido J."/>
        </authorList>
    </citation>
    <scope>NUCLEOTIDE SEQUENCE</scope>
</reference>
<feature type="domain" description="MULE transposase" evidence="1">
    <location>
        <begin position="37"/>
        <end position="120"/>
    </location>
</feature>
<dbReference type="PANTHER" id="PTHR33977:SF1">
    <property type="entry name" value="ZINC ION BINDING PROTEIN"/>
    <property type="match status" value="1"/>
</dbReference>
<accession>A0A8D8X7Y0</accession>
<dbReference type="PANTHER" id="PTHR33977">
    <property type="entry name" value="ZINC ION BINDING PROTEIN"/>
    <property type="match status" value="1"/>
</dbReference>
<dbReference type="EMBL" id="HBUF01272807">
    <property type="protein sequence ID" value="CAG6685653.1"/>
    <property type="molecule type" value="Transcribed_RNA"/>
</dbReference>
<dbReference type="InterPro" id="IPR018289">
    <property type="entry name" value="MULE_transposase_dom"/>
</dbReference>
<dbReference type="AlphaFoldDB" id="A0A8D8X7Y0"/>
<dbReference type="Pfam" id="PF10551">
    <property type="entry name" value="MULE"/>
    <property type="match status" value="1"/>
</dbReference>
<organism evidence="2">
    <name type="scientific">Cacopsylla melanoneura</name>
    <dbReference type="NCBI Taxonomy" id="428564"/>
    <lineage>
        <taxon>Eukaryota</taxon>
        <taxon>Metazoa</taxon>
        <taxon>Ecdysozoa</taxon>
        <taxon>Arthropoda</taxon>
        <taxon>Hexapoda</taxon>
        <taxon>Insecta</taxon>
        <taxon>Pterygota</taxon>
        <taxon>Neoptera</taxon>
        <taxon>Paraneoptera</taxon>
        <taxon>Hemiptera</taxon>
        <taxon>Sternorrhyncha</taxon>
        <taxon>Psylloidea</taxon>
        <taxon>Psyllidae</taxon>
        <taxon>Psyllinae</taxon>
        <taxon>Cacopsylla</taxon>
    </lineage>
</organism>
<sequence length="420" mass="48415">MSVKTTHLPIIDKKFRKPKCKLLSRVQCSHGVSQYENMRLLNIMICDQNNKGWPVGHLITNSMTSVSVGLFFKAIKTRIESYGQCFNINCVITDDDSSLINGINDVMRSEIKHILCQWHLDNSFKDNIRSKCDRNKFDIIYTDLKAVVLSKTIEEFDKLVSGFTTKHKDETIFLDYLNSYYMHRREKWAMCFRKDLKHGNVNTTGHVESFHNRLKKVYFKRNPNKRVDDLLNILLSLEQDDFASRLRDELVGGTTEDRRHCVGIALSDDCIEEINAELRNVKSLALSNDKTTYLYHIDKVNSACEWDIKRRMMPNTRMILKKGVIPHKFECQGSMETDSHEPEHVLYDPCIPSTSIAQEMYADQSVQVNLIKPPFSSKYTQCSLKQSTMDKGVQAVSNTTDVATNTSYVSKLCVENDCQF</sequence>
<evidence type="ECO:0000313" key="2">
    <source>
        <dbReference type="EMBL" id="CAG6685653.1"/>
    </source>
</evidence>
<proteinExistence type="predicted"/>
<name>A0A8D8X7Y0_9HEMI</name>